<feature type="region of interest" description="Disordered" evidence="1">
    <location>
        <begin position="118"/>
        <end position="148"/>
    </location>
</feature>
<evidence type="ECO:0000313" key="4">
    <source>
        <dbReference type="Proteomes" id="UP001549921"/>
    </source>
</evidence>
<feature type="signal peptide" evidence="2">
    <location>
        <begin position="1"/>
        <end position="18"/>
    </location>
</feature>
<evidence type="ECO:0000313" key="3">
    <source>
        <dbReference type="EMBL" id="KAL0839808.1"/>
    </source>
</evidence>
<organism evidence="3 4">
    <name type="scientific">Loxostege sticticalis</name>
    <name type="common">Beet webworm moth</name>
    <dbReference type="NCBI Taxonomy" id="481309"/>
    <lineage>
        <taxon>Eukaryota</taxon>
        <taxon>Metazoa</taxon>
        <taxon>Ecdysozoa</taxon>
        <taxon>Arthropoda</taxon>
        <taxon>Hexapoda</taxon>
        <taxon>Insecta</taxon>
        <taxon>Pterygota</taxon>
        <taxon>Neoptera</taxon>
        <taxon>Endopterygota</taxon>
        <taxon>Lepidoptera</taxon>
        <taxon>Glossata</taxon>
        <taxon>Ditrysia</taxon>
        <taxon>Pyraloidea</taxon>
        <taxon>Crambidae</taxon>
        <taxon>Pyraustinae</taxon>
        <taxon>Loxostege</taxon>
    </lineage>
</organism>
<gene>
    <name evidence="3" type="ORF">ABMA28_016436</name>
</gene>
<sequence length="184" mass="20006">MVGLIIALSLLPVRRVSGQNAVVSILGLKTVPLEPQLEPSPVLSIHTTPEPPPKLSTNIQTENHVNLPPVTVGDRPKPLFLSQVTPERMAVPRNKTAQNTAESNANDTDRIVFIDDGDEENRVPPCTKPPPPPRHEMTTDGPVTPETAPKVNATEIELDERSSFDGDQCPTGYIRVNGKCVEKD</sequence>
<feature type="chain" id="PRO_5044878733" evidence="2">
    <location>
        <begin position="19"/>
        <end position="184"/>
    </location>
</feature>
<protein>
    <submittedName>
        <fullName evidence="3">Uncharacterized protein</fullName>
    </submittedName>
</protein>
<dbReference type="AlphaFoldDB" id="A0ABD0T8W2"/>
<reference evidence="3 4" key="1">
    <citation type="submission" date="2024-06" db="EMBL/GenBank/DDBJ databases">
        <title>A chromosome-level genome assembly of beet webworm, Loxostege sticticalis.</title>
        <authorList>
            <person name="Zhang Y."/>
        </authorList>
    </citation>
    <scope>NUCLEOTIDE SEQUENCE [LARGE SCALE GENOMIC DNA]</scope>
    <source>
        <strain evidence="3">AQ028</strain>
        <tissue evidence="3">Male pupae</tissue>
    </source>
</reference>
<evidence type="ECO:0000256" key="2">
    <source>
        <dbReference type="SAM" id="SignalP"/>
    </source>
</evidence>
<dbReference type="EMBL" id="JBEDNZ010000008">
    <property type="protein sequence ID" value="KAL0839808.1"/>
    <property type="molecule type" value="Genomic_DNA"/>
</dbReference>
<accession>A0ABD0T8W2</accession>
<proteinExistence type="predicted"/>
<name>A0ABD0T8W2_LOXSC</name>
<evidence type="ECO:0000256" key="1">
    <source>
        <dbReference type="SAM" id="MobiDB-lite"/>
    </source>
</evidence>
<dbReference type="Proteomes" id="UP001549921">
    <property type="component" value="Unassembled WGS sequence"/>
</dbReference>
<keyword evidence="2" id="KW-0732">Signal</keyword>
<comment type="caution">
    <text evidence="3">The sequence shown here is derived from an EMBL/GenBank/DDBJ whole genome shotgun (WGS) entry which is preliminary data.</text>
</comment>